<dbReference type="Proteomes" id="UP000646484">
    <property type="component" value="Unassembled WGS sequence"/>
</dbReference>
<dbReference type="SMART" id="SM00935">
    <property type="entry name" value="OmpH"/>
    <property type="match status" value="1"/>
</dbReference>
<evidence type="ECO:0000313" key="5">
    <source>
        <dbReference type="EMBL" id="MBC5623432.1"/>
    </source>
</evidence>
<dbReference type="SUPFAM" id="SSF111384">
    <property type="entry name" value="OmpH-like"/>
    <property type="match status" value="1"/>
</dbReference>
<keyword evidence="6" id="KW-1185">Reference proteome</keyword>
<dbReference type="Pfam" id="PF03938">
    <property type="entry name" value="OmpH"/>
    <property type="match status" value="1"/>
</dbReference>
<keyword evidence="2 4" id="KW-0732">Signal</keyword>
<evidence type="ECO:0000256" key="3">
    <source>
        <dbReference type="SAM" id="Coils"/>
    </source>
</evidence>
<evidence type="ECO:0000256" key="1">
    <source>
        <dbReference type="ARBA" id="ARBA00009091"/>
    </source>
</evidence>
<feature type="chain" id="PRO_5047091348" evidence="4">
    <location>
        <begin position="23"/>
        <end position="172"/>
    </location>
</feature>
<dbReference type="EMBL" id="JACOOH010000010">
    <property type="protein sequence ID" value="MBC5623432.1"/>
    <property type="molecule type" value="Genomic_DNA"/>
</dbReference>
<dbReference type="RefSeq" id="WP_099293951.1">
    <property type="nucleotide sequence ID" value="NZ_JACOOH010000010.1"/>
</dbReference>
<dbReference type="InterPro" id="IPR024930">
    <property type="entry name" value="Skp_dom_sf"/>
</dbReference>
<proteinExistence type="inferred from homology"/>
<evidence type="ECO:0000313" key="6">
    <source>
        <dbReference type="Proteomes" id="UP000646484"/>
    </source>
</evidence>
<feature type="coiled-coil region" evidence="3">
    <location>
        <begin position="45"/>
        <end position="87"/>
    </location>
</feature>
<dbReference type="PANTHER" id="PTHR35089:SF1">
    <property type="entry name" value="CHAPERONE PROTEIN SKP"/>
    <property type="match status" value="1"/>
</dbReference>
<reference evidence="5 6" key="1">
    <citation type="submission" date="2020-08" db="EMBL/GenBank/DDBJ databases">
        <title>Genome public.</title>
        <authorList>
            <person name="Liu C."/>
            <person name="Sun Q."/>
        </authorList>
    </citation>
    <scope>NUCLEOTIDE SEQUENCE [LARGE SCALE GENOMIC DNA]</scope>
    <source>
        <strain evidence="5 6">NSJ-56</strain>
    </source>
</reference>
<dbReference type="PANTHER" id="PTHR35089">
    <property type="entry name" value="CHAPERONE PROTEIN SKP"/>
    <property type="match status" value="1"/>
</dbReference>
<feature type="signal peptide" evidence="4">
    <location>
        <begin position="1"/>
        <end position="22"/>
    </location>
</feature>
<sequence length="172" mass="19675">MKNTIKLFALVAFIFVAFATSAQTAKPIKLGHLDVQKVMAIMPETKKAEAELQAKQAEIEKELRSMTENYQKEIQEYQANEKTYSELTRANKEQSIRSLGERIQSFRELADQQMQETYNKLMGEIMDKIQKATQEVGKENGFTYIFTQNALLYAADNSEDVLPLVKKKLGLQ</sequence>
<dbReference type="Gene3D" id="3.30.910.20">
    <property type="entry name" value="Skp domain"/>
    <property type="match status" value="1"/>
</dbReference>
<evidence type="ECO:0000256" key="2">
    <source>
        <dbReference type="ARBA" id="ARBA00022729"/>
    </source>
</evidence>
<comment type="caution">
    <text evidence="5">The sequence shown here is derived from an EMBL/GenBank/DDBJ whole genome shotgun (WGS) entry which is preliminary data.</text>
</comment>
<dbReference type="InterPro" id="IPR005632">
    <property type="entry name" value="Chaperone_Skp"/>
</dbReference>
<protein>
    <submittedName>
        <fullName evidence="5">OmpH family outer membrane protein</fullName>
    </submittedName>
</protein>
<comment type="similarity">
    <text evidence="1">Belongs to the Skp family.</text>
</comment>
<organism evidence="5 6">
    <name type="scientific">Butyricimonas hominis</name>
    <dbReference type="NCBI Taxonomy" id="2763032"/>
    <lineage>
        <taxon>Bacteria</taxon>
        <taxon>Pseudomonadati</taxon>
        <taxon>Bacteroidota</taxon>
        <taxon>Bacteroidia</taxon>
        <taxon>Bacteroidales</taxon>
        <taxon>Odoribacteraceae</taxon>
        <taxon>Butyricimonas</taxon>
    </lineage>
</organism>
<name>A0ABR7D641_9BACT</name>
<keyword evidence="3" id="KW-0175">Coiled coil</keyword>
<accession>A0ABR7D641</accession>
<evidence type="ECO:0000256" key="4">
    <source>
        <dbReference type="SAM" id="SignalP"/>
    </source>
</evidence>
<gene>
    <name evidence="5" type="ORF">H8S64_20250</name>
</gene>